<comment type="caution">
    <text evidence="3">The sequence shown here is derived from an EMBL/GenBank/DDBJ whole genome shotgun (WGS) entry which is preliminary data.</text>
</comment>
<dbReference type="Gene3D" id="3.40.50.2000">
    <property type="entry name" value="Glycogen Phosphorylase B"/>
    <property type="match status" value="2"/>
</dbReference>
<proteinExistence type="predicted"/>
<dbReference type="CDD" id="cd03814">
    <property type="entry name" value="GT4-like"/>
    <property type="match status" value="1"/>
</dbReference>
<gene>
    <name evidence="3" type="ORF">ODY61_00640</name>
</gene>
<feature type="domain" description="Glycosyltransferase subfamily 4-like N-terminal" evidence="2">
    <location>
        <begin position="15"/>
        <end position="180"/>
    </location>
</feature>
<dbReference type="Pfam" id="PF00534">
    <property type="entry name" value="Glycos_transf_1"/>
    <property type="match status" value="1"/>
</dbReference>
<dbReference type="SUPFAM" id="SSF53756">
    <property type="entry name" value="UDP-Glycosyltransferase/glycogen phosphorylase"/>
    <property type="match status" value="1"/>
</dbReference>
<evidence type="ECO:0000313" key="3">
    <source>
        <dbReference type="EMBL" id="MCY3086615.1"/>
    </source>
</evidence>
<name>A0A9Q4DCU6_9LACT</name>
<dbReference type="PANTHER" id="PTHR45947">
    <property type="entry name" value="SULFOQUINOVOSYL TRANSFERASE SQD2"/>
    <property type="match status" value="1"/>
</dbReference>
<evidence type="ECO:0000259" key="2">
    <source>
        <dbReference type="Pfam" id="PF13439"/>
    </source>
</evidence>
<evidence type="ECO:0000259" key="1">
    <source>
        <dbReference type="Pfam" id="PF00534"/>
    </source>
</evidence>
<dbReference type="AlphaFoldDB" id="A0A9Q4DCU6"/>
<feature type="domain" description="Glycosyl transferase family 1" evidence="1">
    <location>
        <begin position="198"/>
        <end position="341"/>
    </location>
</feature>
<accession>A0A9Q4DCU6</accession>
<reference evidence="3" key="1">
    <citation type="submission" date="2022-09" db="EMBL/GenBank/DDBJ databases">
        <title>Aerococcus urinae taxonomy study.</title>
        <authorList>
            <person name="Christensen J."/>
            <person name="Senneby E."/>
        </authorList>
    </citation>
    <scope>NUCLEOTIDE SEQUENCE</scope>
    <source>
        <strain evidence="3">LUND-41-B12</strain>
    </source>
</reference>
<dbReference type="Proteomes" id="UP001069047">
    <property type="component" value="Unassembled WGS sequence"/>
</dbReference>
<dbReference type="InterPro" id="IPR001296">
    <property type="entry name" value="Glyco_trans_1"/>
</dbReference>
<dbReference type="EMBL" id="JAOTMY010000001">
    <property type="protein sequence ID" value="MCY3086615.1"/>
    <property type="molecule type" value="Genomic_DNA"/>
</dbReference>
<dbReference type="Pfam" id="PF13439">
    <property type="entry name" value="Glyco_transf_4"/>
    <property type="match status" value="1"/>
</dbReference>
<dbReference type="GeneID" id="86857569"/>
<dbReference type="RefSeq" id="WP_111846164.1">
    <property type="nucleotide sequence ID" value="NZ_CAJHLG010000001.1"/>
</dbReference>
<dbReference type="InterPro" id="IPR028098">
    <property type="entry name" value="Glyco_trans_4-like_N"/>
</dbReference>
<dbReference type="GO" id="GO:0016757">
    <property type="term" value="F:glycosyltransferase activity"/>
    <property type="evidence" value="ECO:0007669"/>
    <property type="project" value="InterPro"/>
</dbReference>
<evidence type="ECO:0000313" key="4">
    <source>
        <dbReference type="Proteomes" id="UP001069047"/>
    </source>
</evidence>
<sequence length="376" mass="42289">MKIVIITETFLPATDGVVTRLTHAIDYMLDCGHEVVIYAPEMEDMPIQYKEALIIPFKAVWFPFYRYRPWAIPTTDIQKQLAIDEPDIVHSVNPVGFAAAGIHYAVKMDIPLVASFHTNVPQYLSYYHLDVLSPVIWSYLRHWHNLAAANMVTSQAMYDLLADNAIENLVILPKGVDLDQRDPKFYSEHMRERLTADPKRDKLLLFVGRVAAEKEIDSLLPWLEQRDDVNLAIVGDGPEKEALEEKFAHLPVTFTGFLHGEELSAAYASADAFIFPSVSETLGLVITEAMASGLPVIAAESAPTKEQIKHLENGLIYQQGDKESLDQCLALLDQEEVVKNIVAKGQDYAQQFSWENASRAMVAVYESALEKQKKVE</sequence>
<protein>
    <submittedName>
        <fullName evidence="3">Glycosyltransferase family 1 protein</fullName>
    </submittedName>
</protein>
<dbReference type="PANTHER" id="PTHR45947:SF3">
    <property type="entry name" value="SULFOQUINOVOSYL TRANSFERASE SQD2"/>
    <property type="match status" value="1"/>
</dbReference>
<organism evidence="3 4">
    <name type="scientific">Aerococcus mictus</name>
    <dbReference type="NCBI Taxonomy" id="2976810"/>
    <lineage>
        <taxon>Bacteria</taxon>
        <taxon>Bacillati</taxon>
        <taxon>Bacillota</taxon>
        <taxon>Bacilli</taxon>
        <taxon>Lactobacillales</taxon>
        <taxon>Aerococcaceae</taxon>
        <taxon>Aerococcus</taxon>
    </lineage>
</organism>
<dbReference type="InterPro" id="IPR050194">
    <property type="entry name" value="Glycosyltransferase_grp1"/>
</dbReference>